<keyword evidence="2" id="KW-0238">DNA-binding</keyword>
<keyword evidence="1" id="KW-0805">Transcription regulation</keyword>
<dbReference type="InterPro" id="IPR000524">
    <property type="entry name" value="Tscrpt_reg_HTH_GntR"/>
</dbReference>
<dbReference type="PANTHER" id="PTHR43537">
    <property type="entry name" value="TRANSCRIPTIONAL REGULATOR, GNTR FAMILY"/>
    <property type="match status" value="1"/>
</dbReference>
<feature type="region of interest" description="Disordered" evidence="4">
    <location>
        <begin position="234"/>
        <end position="254"/>
    </location>
</feature>
<dbReference type="InterPro" id="IPR036388">
    <property type="entry name" value="WH-like_DNA-bd_sf"/>
</dbReference>
<organism evidence="6 7">
    <name type="scientific">Chelativorans salis</name>
    <dbReference type="NCBI Taxonomy" id="2978478"/>
    <lineage>
        <taxon>Bacteria</taxon>
        <taxon>Pseudomonadati</taxon>
        <taxon>Pseudomonadota</taxon>
        <taxon>Alphaproteobacteria</taxon>
        <taxon>Hyphomicrobiales</taxon>
        <taxon>Phyllobacteriaceae</taxon>
        <taxon>Chelativorans</taxon>
    </lineage>
</organism>
<dbReference type="Pfam" id="PF07729">
    <property type="entry name" value="FCD"/>
    <property type="match status" value="1"/>
</dbReference>
<protein>
    <submittedName>
        <fullName evidence="6">FadR family transcriptional regulator</fullName>
    </submittedName>
</protein>
<dbReference type="InterPro" id="IPR011711">
    <property type="entry name" value="GntR_C"/>
</dbReference>
<evidence type="ECO:0000313" key="7">
    <source>
        <dbReference type="Proteomes" id="UP001320831"/>
    </source>
</evidence>
<dbReference type="Proteomes" id="UP001320831">
    <property type="component" value="Unassembled WGS sequence"/>
</dbReference>
<dbReference type="SUPFAM" id="SSF46785">
    <property type="entry name" value="Winged helix' DNA-binding domain"/>
    <property type="match status" value="1"/>
</dbReference>
<dbReference type="EMBL" id="JAOCZP010000014">
    <property type="protein sequence ID" value="MCT7378470.1"/>
    <property type="molecule type" value="Genomic_DNA"/>
</dbReference>
<dbReference type="RefSeq" id="WP_260907435.1">
    <property type="nucleotide sequence ID" value="NZ_JAOCZP010000014.1"/>
</dbReference>
<accession>A0ABT2LVB9</accession>
<keyword evidence="7" id="KW-1185">Reference proteome</keyword>
<dbReference type="Gene3D" id="1.20.120.530">
    <property type="entry name" value="GntR ligand-binding domain-like"/>
    <property type="match status" value="1"/>
</dbReference>
<dbReference type="Gene3D" id="1.10.10.10">
    <property type="entry name" value="Winged helix-like DNA-binding domain superfamily/Winged helix DNA-binding domain"/>
    <property type="match status" value="1"/>
</dbReference>
<dbReference type="PRINTS" id="PR00035">
    <property type="entry name" value="HTHGNTR"/>
</dbReference>
<evidence type="ECO:0000256" key="2">
    <source>
        <dbReference type="ARBA" id="ARBA00023125"/>
    </source>
</evidence>
<gene>
    <name evidence="6" type="ORF">N5A92_26005</name>
</gene>
<dbReference type="SMART" id="SM00895">
    <property type="entry name" value="FCD"/>
    <property type="match status" value="1"/>
</dbReference>
<dbReference type="Pfam" id="PF00392">
    <property type="entry name" value="GntR"/>
    <property type="match status" value="1"/>
</dbReference>
<keyword evidence="3" id="KW-0804">Transcription</keyword>
<evidence type="ECO:0000256" key="4">
    <source>
        <dbReference type="SAM" id="MobiDB-lite"/>
    </source>
</evidence>
<dbReference type="PROSITE" id="PS50949">
    <property type="entry name" value="HTH_GNTR"/>
    <property type="match status" value="1"/>
</dbReference>
<name>A0ABT2LVB9_9HYPH</name>
<evidence type="ECO:0000313" key="6">
    <source>
        <dbReference type="EMBL" id="MCT7378470.1"/>
    </source>
</evidence>
<dbReference type="CDD" id="cd07377">
    <property type="entry name" value="WHTH_GntR"/>
    <property type="match status" value="1"/>
</dbReference>
<dbReference type="PANTHER" id="PTHR43537:SF5">
    <property type="entry name" value="UXU OPERON TRANSCRIPTIONAL REGULATOR"/>
    <property type="match status" value="1"/>
</dbReference>
<comment type="caution">
    <text evidence="6">The sequence shown here is derived from an EMBL/GenBank/DDBJ whole genome shotgun (WGS) entry which is preliminary data.</text>
</comment>
<dbReference type="SMART" id="SM00345">
    <property type="entry name" value="HTH_GNTR"/>
    <property type="match status" value="1"/>
</dbReference>
<feature type="compositionally biased region" description="Basic residues" evidence="4">
    <location>
        <begin position="237"/>
        <end position="254"/>
    </location>
</feature>
<evidence type="ECO:0000256" key="3">
    <source>
        <dbReference type="ARBA" id="ARBA00023163"/>
    </source>
</evidence>
<feature type="domain" description="HTH gntR-type" evidence="5">
    <location>
        <begin position="13"/>
        <end position="81"/>
    </location>
</feature>
<evidence type="ECO:0000259" key="5">
    <source>
        <dbReference type="PROSITE" id="PS50949"/>
    </source>
</evidence>
<dbReference type="InterPro" id="IPR036390">
    <property type="entry name" value="WH_DNA-bd_sf"/>
</dbReference>
<dbReference type="InterPro" id="IPR008920">
    <property type="entry name" value="TF_FadR/GntR_C"/>
</dbReference>
<proteinExistence type="predicted"/>
<sequence>MQVPQIGQSLARRTAREVIADKLMALIATNMLRPGDELPGERELANVLHVSRETVRGAVQSLAVRGIIEVSQGSRSRVANVDLGHLPVTIASPNAIDSYDLESVHAARRHIELKVVGDAAECMDSEALRKLDNLLDAQRLAGGDAMRFLICDREFHVTIYRACGNPLLADFVTDLYTYMMEYRRKAMTRPGAIAASYADHLAIVEALKGRDREAVTAAFARHLDRIYETTKEMLRRPPARARGKSGKKRTQVTG</sequence>
<reference evidence="6 7" key="1">
    <citation type="submission" date="2022-09" db="EMBL/GenBank/DDBJ databases">
        <title>Chelativorans salina sp. nov., a novel slightly halophilic bacterium isolated from a saline lake sediment enrichment.</title>
        <authorList>
            <person name="Gao L."/>
            <person name="Fang B.-Z."/>
            <person name="Li W.-J."/>
        </authorList>
    </citation>
    <scope>NUCLEOTIDE SEQUENCE [LARGE SCALE GENOMIC DNA]</scope>
    <source>
        <strain evidence="6 7">EGI FJ00035</strain>
    </source>
</reference>
<dbReference type="SUPFAM" id="SSF48008">
    <property type="entry name" value="GntR ligand-binding domain-like"/>
    <property type="match status" value="1"/>
</dbReference>
<evidence type="ECO:0000256" key="1">
    <source>
        <dbReference type="ARBA" id="ARBA00023015"/>
    </source>
</evidence>